<accession>A0A8S5UFU4</accession>
<name>A0A8S5UFU4_9CAUD</name>
<evidence type="ECO:0000313" key="1">
    <source>
        <dbReference type="EMBL" id="DAF93357.1"/>
    </source>
</evidence>
<proteinExistence type="predicted"/>
<sequence length="122" mass="14381">MRELQVTMLYPLISRRDVDYLLGRYQKAFTKAKKPQERAALWQKAIHEFRVRCYLWNMEPEDCTGKAIWWIVPKHTKYARWYEVCQGVVTGVHNNVFFVQAGKKNVTVRMKHLLAIAGPGKE</sequence>
<protein>
    <submittedName>
        <fullName evidence="1">Uncharacterized protein</fullName>
    </submittedName>
</protein>
<dbReference type="EMBL" id="BK016084">
    <property type="protein sequence ID" value="DAF93357.1"/>
    <property type="molecule type" value="Genomic_DNA"/>
</dbReference>
<reference evidence="1" key="1">
    <citation type="journal article" date="2021" name="Proc. Natl. Acad. Sci. U.S.A.">
        <title>A Catalog of Tens of Thousands of Viruses from Human Metagenomes Reveals Hidden Associations with Chronic Diseases.</title>
        <authorList>
            <person name="Tisza M.J."/>
            <person name="Buck C.B."/>
        </authorList>
    </citation>
    <scope>NUCLEOTIDE SEQUENCE</scope>
    <source>
        <strain evidence="1">CtnuR9</strain>
    </source>
</reference>
<organism evidence="1">
    <name type="scientific">Podoviridae sp. ctnuR9</name>
    <dbReference type="NCBI Taxonomy" id="2825276"/>
    <lineage>
        <taxon>Viruses</taxon>
        <taxon>Duplodnaviria</taxon>
        <taxon>Heunggongvirae</taxon>
        <taxon>Uroviricota</taxon>
        <taxon>Caudoviricetes</taxon>
    </lineage>
</organism>